<reference evidence="3" key="1">
    <citation type="journal article" date="2019" name="Nat. Commun.">
        <title>Expansion of phycobilisome linker gene families in mesophilic red algae.</title>
        <authorList>
            <person name="Lee J."/>
            <person name="Kim D."/>
            <person name="Bhattacharya D."/>
            <person name="Yoon H.S."/>
        </authorList>
    </citation>
    <scope>NUCLEOTIDE SEQUENCE [LARGE SCALE GENOMIC DNA]</scope>
    <source>
        <strain evidence="3">CCMP 1328</strain>
    </source>
</reference>
<feature type="region of interest" description="Disordered" evidence="1">
    <location>
        <begin position="360"/>
        <end position="381"/>
    </location>
</feature>
<dbReference type="Gene3D" id="3.40.5.120">
    <property type="match status" value="1"/>
</dbReference>
<protein>
    <submittedName>
        <fullName evidence="2">Uncharacterized protein</fullName>
    </submittedName>
</protein>
<feature type="region of interest" description="Disordered" evidence="1">
    <location>
        <begin position="28"/>
        <end position="102"/>
    </location>
</feature>
<evidence type="ECO:0000256" key="1">
    <source>
        <dbReference type="SAM" id="MobiDB-lite"/>
    </source>
</evidence>
<name>A0A5J4YJY9_PORPP</name>
<evidence type="ECO:0000313" key="3">
    <source>
        <dbReference type="Proteomes" id="UP000324585"/>
    </source>
</evidence>
<sequence>MNASDAPKRAVACAESLQQLSPAATMVQEQAGTAQGSRHAWRRKREFSGGASVWPGHTATRARAVRDSRQQRPAKRPLSHEGLEQLHRTQPETLRDDRASASREHVTIWNRLEKRKIAGNASPLSKNVDRYLKAHPDCEVYSGQDLDSGRKLRTYVRARSGMLSREKHAAGLIPQSVQHTIRKRASAGIATSSQPSALGLAHRNSQGGIPGRDSASNEIRQSGTLSSSSSLSGSASRLDGTPAGSSSTSSCPSSFANGHCDEALPATRESFAPDSDMCSQERKAQLSSTKCDLWPSADAAFRQGSHGACSTSASTALRGGAMVIDDDSVLAFHSASESPHREPELVFCFAYDSRGANELSGTAEADDGWSSAMASNPGPVSEESLTIESIEYQPFLMDQGLSLPTLHTGGVELNIS</sequence>
<gene>
    <name evidence="2" type="ORF">FVE85_7743</name>
</gene>
<feature type="compositionally biased region" description="Basic and acidic residues" evidence="1">
    <location>
        <begin position="78"/>
        <end position="102"/>
    </location>
</feature>
<proteinExistence type="predicted"/>
<dbReference type="AlphaFoldDB" id="A0A5J4YJY9"/>
<feature type="compositionally biased region" description="Low complexity" evidence="1">
    <location>
        <begin position="222"/>
        <end position="236"/>
    </location>
</feature>
<evidence type="ECO:0000313" key="2">
    <source>
        <dbReference type="EMBL" id="KAA8491322.1"/>
    </source>
</evidence>
<comment type="caution">
    <text evidence="2">The sequence shown here is derived from an EMBL/GenBank/DDBJ whole genome shotgun (WGS) entry which is preliminary data.</text>
</comment>
<organism evidence="2 3">
    <name type="scientific">Porphyridium purpureum</name>
    <name type="common">Red alga</name>
    <name type="synonym">Porphyridium cruentum</name>
    <dbReference type="NCBI Taxonomy" id="35688"/>
    <lineage>
        <taxon>Eukaryota</taxon>
        <taxon>Rhodophyta</taxon>
        <taxon>Bangiophyceae</taxon>
        <taxon>Porphyridiales</taxon>
        <taxon>Porphyridiaceae</taxon>
        <taxon>Porphyridium</taxon>
    </lineage>
</organism>
<dbReference type="OrthoDB" id="5836at2759"/>
<dbReference type="EMBL" id="VRMN01000014">
    <property type="protein sequence ID" value="KAA8491322.1"/>
    <property type="molecule type" value="Genomic_DNA"/>
</dbReference>
<keyword evidence="3" id="KW-1185">Reference proteome</keyword>
<dbReference type="SUPFAM" id="SSF160481">
    <property type="entry name" value="BRK domain-like"/>
    <property type="match status" value="1"/>
</dbReference>
<dbReference type="Proteomes" id="UP000324585">
    <property type="component" value="Unassembled WGS sequence"/>
</dbReference>
<feature type="region of interest" description="Disordered" evidence="1">
    <location>
        <begin position="183"/>
        <end position="253"/>
    </location>
</feature>
<accession>A0A5J4YJY9</accession>
<dbReference type="InterPro" id="IPR037259">
    <property type="entry name" value="BRK_sf"/>
</dbReference>